<dbReference type="InterPro" id="IPR003607">
    <property type="entry name" value="HD/PDEase_dom"/>
</dbReference>
<proteinExistence type="predicted"/>
<dbReference type="EMBL" id="CP126099">
    <property type="protein sequence ID" value="WHY28325.1"/>
    <property type="molecule type" value="Genomic_DNA"/>
</dbReference>
<dbReference type="CDD" id="cd00077">
    <property type="entry name" value="HDc"/>
    <property type="match status" value="1"/>
</dbReference>
<dbReference type="InterPro" id="IPR056471">
    <property type="entry name" value="HD-CE"/>
</dbReference>
<name>A0AA95LS55_9BACI</name>
<evidence type="ECO:0000313" key="2">
    <source>
        <dbReference type="EMBL" id="WHY28325.1"/>
    </source>
</evidence>
<feature type="domain" description="HD/PDEase" evidence="1">
    <location>
        <begin position="44"/>
        <end position="188"/>
    </location>
</feature>
<evidence type="ECO:0000259" key="1">
    <source>
        <dbReference type="SMART" id="SM00471"/>
    </source>
</evidence>
<dbReference type="SMART" id="SM00471">
    <property type="entry name" value="HDc"/>
    <property type="match status" value="1"/>
</dbReference>
<dbReference type="Proteomes" id="UP001178303">
    <property type="component" value="Chromosome"/>
</dbReference>
<dbReference type="Gene3D" id="1.10.3210.10">
    <property type="entry name" value="Hypothetical protein af1432"/>
    <property type="match status" value="1"/>
</dbReference>
<dbReference type="RefSeq" id="WP_283882914.1">
    <property type="nucleotide sequence ID" value="NZ_CP126099.1"/>
</dbReference>
<dbReference type="AlphaFoldDB" id="A0AA95LS55"/>
<accession>A0AA95LS55</accession>
<dbReference type="SUPFAM" id="SSF109604">
    <property type="entry name" value="HD-domain/PDEase-like"/>
    <property type="match status" value="1"/>
</dbReference>
<organism evidence="2 3">
    <name type="scientific">Bacillus wiedmannii</name>
    <dbReference type="NCBI Taxonomy" id="1890302"/>
    <lineage>
        <taxon>Bacteria</taxon>
        <taxon>Bacillati</taxon>
        <taxon>Bacillota</taxon>
        <taxon>Bacilli</taxon>
        <taxon>Bacillales</taxon>
        <taxon>Bacillaceae</taxon>
        <taxon>Bacillus</taxon>
        <taxon>Bacillus cereus group</taxon>
    </lineage>
</organism>
<sequence length="486" mass="55947">MDTNEFKESKIRQSLNTSLKAKLDDLNQKVRPVLSRTTNTLINFTDHSLEHSLGVENAYDILLDGQYELLTEEEKFLLIAATILHDIGMVGKKEDLENQDYEKFRRDAHNNYSKEIIIQESTVLNLDFTEAKLIADIAEAHRKVPLDSLEEEMPYGLGNTVRLRLLGALLRFADELHVTKGRTSHLLMNILSPDEFSMSHHKRHENVNGVSRLSSNRETIVISANADDWEMENLMNEMLDEISRKHKEVNDILAKNKIIVNEVRLDLRCEDLITKEIFLSLAEKACSEKELVTRLEKRDATLVRKVLAILHVKGLIKMDTSNGELNLQKDEKTLKTIFNSLKGTDYIYKFIDMPYLIESIGQIFDEIALRVYSHRVFNGDREDRLLLVRNSPIVLDYLLNKQEMDTNFAQLDRSVVLDLLILNGFMQDVTKKPALSKDDETVLAMQNIQNTLHKELGPFLSLVQHLEATKLEQGKLQLQQQIEKKN</sequence>
<reference evidence="2" key="1">
    <citation type="submission" date="2023-05" db="EMBL/GenBank/DDBJ databases">
        <title>Comparative genomics of Bacillaceae isolates and their secondary metabolite potential.</title>
        <authorList>
            <person name="Song L."/>
            <person name="Nielsen L.J."/>
            <person name="Mohite O."/>
            <person name="Xu X."/>
            <person name="Weber T."/>
            <person name="Kovacs A.T."/>
        </authorList>
    </citation>
    <scope>NUCLEOTIDE SEQUENCE</scope>
    <source>
        <strain evidence="2">LN15</strain>
    </source>
</reference>
<evidence type="ECO:0000313" key="3">
    <source>
        <dbReference type="Proteomes" id="UP001178303"/>
    </source>
</evidence>
<protein>
    <submittedName>
        <fullName evidence="2">HD domain-containing protein</fullName>
    </submittedName>
</protein>
<gene>
    <name evidence="2" type="ORF">QNH45_22970</name>
</gene>
<dbReference type="Pfam" id="PF24391">
    <property type="entry name" value="HD-CE"/>
    <property type="match status" value="1"/>
</dbReference>